<accession>A0ABD4T904</accession>
<gene>
    <name evidence="2" type="ORF">QQ91_0020900</name>
</gene>
<sequence length="292" mass="32296">MIKQLLGLGLAIALGGCQGQNPSTIVIGSKNFTEQLILAELIAQQIEAKTDLTVVRKLNLGGTFVCHEGIKSGELDLYPEYTGTAYSAILKLPPLSNAQAVFAQVQSEYAQQFNLSWSQPLGFNNTFAMVVRGEDARQNNLTTLSDLAKVAPQWRAGFGYEFLERQDGFPGLAKTYNLQFAQPPRTMDLGLIYRALSEKQVDVVAGNSTDGVLSRLDFVILEDDRQYFPPYQAAVVMRNETLQRHPELKDAIATLAGQISETEMQQMNDQVDSQGEDVKAVVRSFLENQQLE</sequence>
<dbReference type="Pfam" id="PF04069">
    <property type="entry name" value="OpuAC"/>
    <property type="match status" value="1"/>
</dbReference>
<dbReference type="Proteomes" id="UP000031561">
    <property type="component" value="Unassembled WGS sequence"/>
</dbReference>
<dbReference type="RefSeq" id="WP_166283654.1">
    <property type="nucleotide sequence ID" value="NZ_JTHE03000120.1"/>
</dbReference>
<dbReference type="SUPFAM" id="SSF53850">
    <property type="entry name" value="Periplasmic binding protein-like II"/>
    <property type="match status" value="1"/>
</dbReference>
<reference evidence="2 3" key="1">
    <citation type="journal article" date="2015" name="Genome Announc.">
        <title>Draft Genome Sequence of Filamentous Marine Cyanobacterium Lyngbya confervoides Strain BDU141951.</title>
        <authorList>
            <person name="Chandrababunaidu M.M."/>
            <person name="Sen D."/>
            <person name="Tripathy S."/>
        </authorList>
    </citation>
    <scope>NUCLEOTIDE SEQUENCE [LARGE SCALE GENOMIC DNA]</scope>
    <source>
        <strain evidence="2 3">BDU141951</strain>
    </source>
</reference>
<feature type="domain" description="ABC-type glycine betaine transport system substrate-binding" evidence="1">
    <location>
        <begin position="24"/>
        <end position="288"/>
    </location>
</feature>
<dbReference type="PROSITE" id="PS51257">
    <property type="entry name" value="PROKAR_LIPOPROTEIN"/>
    <property type="match status" value="1"/>
</dbReference>
<evidence type="ECO:0000313" key="2">
    <source>
        <dbReference type="EMBL" id="MCM1985277.1"/>
    </source>
</evidence>
<keyword evidence="3" id="KW-1185">Reference proteome</keyword>
<name>A0ABD4T904_9CYAN</name>
<organism evidence="2 3">
    <name type="scientific">Lyngbya confervoides BDU141951</name>
    <dbReference type="NCBI Taxonomy" id="1574623"/>
    <lineage>
        <taxon>Bacteria</taxon>
        <taxon>Bacillati</taxon>
        <taxon>Cyanobacteriota</taxon>
        <taxon>Cyanophyceae</taxon>
        <taxon>Oscillatoriophycideae</taxon>
        <taxon>Oscillatoriales</taxon>
        <taxon>Microcoleaceae</taxon>
        <taxon>Lyngbya</taxon>
    </lineage>
</organism>
<comment type="caution">
    <text evidence="2">The sequence shown here is derived from an EMBL/GenBank/DDBJ whole genome shotgun (WGS) entry which is preliminary data.</text>
</comment>
<evidence type="ECO:0000313" key="3">
    <source>
        <dbReference type="Proteomes" id="UP000031561"/>
    </source>
</evidence>
<evidence type="ECO:0000259" key="1">
    <source>
        <dbReference type="Pfam" id="PF04069"/>
    </source>
</evidence>
<dbReference type="InterPro" id="IPR007210">
    <property type="entry name" value="ABC_Gly_betaine_transp_sub-bd"/>
</dbReference>
<dbReference type="Gene3D" id="3.40.190.120">
    <property type="entry name" value="Osmoprotection protein (prox), domain 2"/>
    <property type="match status" value="1"/>
</dbReference>
<proteinExistence type="predicted"/>
<dbReference type="CDD" id="cd13613">
    <property type="entry name" value="PBP2_Opu_like_2"/>
    <property type="match status" value="1"/>
</dbReference>
<protein>
    <submittedName>
        <fullName evidence="2">ABC transporter substrate-binding protein</fullName>
    </submittedName>
</protein>
<dbReference type="EMBL" id="JTHE03000120">
    <property type="protein sequence ID" value="MCM1985277.1"/>
    <property type="molecule type" value="Genomic_DNA"/>
</dbReference>
<dbReference type="Gene3D" id="3.40.190.10">
    <property type="entry name" value="Periplasmic binding protein-like II"/>
    <property type="match status" value="1"/>
</dbReference>
<dbReference type="AlphaFoldDB" id="A0ABD4T904"/>